<evidence type="ECO:0000256" key="1">
    <source>
        <dbReference type="ARBA" id="ARBA00004123"/>
    </source>
</evidence>
<dbReference type="PROSITE" id="PS50808">
    <property type="entry name" value="ZF_BED"/>
    <property type="match status" value="1"/>
</dbReference>
<keyword evidence="7" id="KW-0804">Transcription</keyword>
<evidence type="ECO:0000256" key="4">
    <source>
        <dbReference type="ARBA" id="ARBA00022833"/>
    </source>
</evidence>
<dbReference type="GO" id="GO:0046983">
    <property type="term" value="F:protein dimerization activity"/>
    <property type="evidence" value="ECO:0007669"/>
    <property type="project" value="InterPro"/>
</dbReference>
<dbReference type="PANTHER" id="PTHR46481:SF10">
    <property type="entry name" value="ZINC FINGER BED DOMAIN-CONTAINING PROTEIN 39"/>
    <property type="match status" value="1"/>
</dbReference>
<evidence type="ECO:0000313" key="11">
    <source>
        <dbReference type="Proteomes" id="UP000301870"/>
    </source>
</evidence>
<dbReference type="InterPro" id="IPR003656">
    <property type="entry name" value="Znf_BED"/>
</dbReference>
<keyword evidence="3 9" id="KW-0863">Zinc-finger</keyword>
<evidence type="ECO:0000256" key="2">
    <source>
        <dbReference type="ARBA" id="ARBA00022723"/>
    </source>
</evidence>
<proteinExistence type="predicted"/>
<dbReference type="InterPro" id="IPR036236">
    <property type="entry name" value="Znf_C2H2_sf"/>
</dbReference>
<dbReference type="OrthoDB" id="1607513at2759"/>
<evidence type="ECO:0000313" key="12">
    <source>
        <dbReference type="RefSeq" id="XP_022818894.1"/>
    </source>
</evidence>
<dbReference type="Pfam" id="PF05699">
    <property type="entry name" value="Dimer_Tnp_hAT"/>
    <property type="match status" value="1"/>
</dbReference>
<dbReference type="GeneID" id="111351288"/>
<dbReference type="Proteomes" id="UP000301870">
    <property type="component" value="Chromosome 30"/>
</dbReference>
<evidence type="ECO:0000256" key="6">
    <source>
        <dbReference type="ARBA" id="ARBA00023125"/>
    </source>
</evidence>
<dbReference type="SMART" id="SM00614">
    <property type="entry name" value="ZnF_BED"/>
    <property type="match status" value="1"/>
</dbReference>
<dbReference type="GO" id="GO:0009791">
    <property type="term" value="P:post-embryonic development"/>
    <property type="evidence" value="ECO:0007669"/>
    <property type="project" value="UniProtKB-ARBA"/>
</dbReference>
<dbReference type="InterPro" id="IPR052035">
    <property type="entry name" value="ZnF_BED_domain_contain"/>
</dbReference>
<dbReference type="InterPro" id="IPR012337">
    <property type="entry name" value="RNaseH-like_sf"/>
</dbReference>
<dbReference type="RefSeq" id="XP_022832159.1">
    <property type="nucleotide sequence ID" value="XM_022976391.1"/>
</dbReference>
<keyword evidence="2" id="KW-0479">Metal-binding</keyword>
<evidence type="ECO:0000256" key="5">
    <source>
        <dbReference type="ARBA" id="ARBA00023015"/>
    </source>
</evidence>
<gene>
    <name evidence="12 13" type="primary">LOC111351288</name>
    <name evidence="14" type="synonym">LOC111360448</name>
</gene>
<dbReference type="SUPFAM" id="SSF140996">
    <property type="entry name" value="Hermes dimerisation domain"/>
    <property type="match status" value="1"/>
</dbReference>
<dbReference type="RefSeq" id="XP_022818894.1">
    <property type="nucleotide sequence ID" value="XM_022963126.1"/>
</dbReference>
<evidence type="ECO:0000256" key="8">
    <source>
        <dbReference type="ARBA" id="ARBA00023242"/>
    </source>
</evidence>
<dbReference type="Pfam" id="PF02892">
    <property type="entry name" value="zf-BED"/>
    <property type="match status" value="1"/>
</dbReference>
<dbReference type="SUPFAM" id="SSF53098">
    <property type="entry name" value="Ribonuclease H-like"/>
    <property type="match status" value="1"/>
</dbReference>
<dbReference type="GO" id="GO:0008270">
    <property type="term" value="F:zinc ion binding"/>
    <property type="evidence" value="ECO:0007669"/>
    <property type="project" value="UniProtKB-KW"/>
</dbReference>
<feature type="domain" description="BED-type" evidence="10">
    <location>
        <begin position="5"/>
        <end position="56"/>
    </location>
</feature>
<dbReference type="AlphaFoldDB" id="A0A9J7IN25"/>
<keyword evidence="5" id="KW-0805">Transcription regulation</keyword>
<keyword evidence="6" id="KW-0238">DNA-binding</keyword>
<sequence length="440" mass="49556">MSGDRKSSKAWQFFTDLQNEKAKCNFCQKEFSYKGGGAYNLTRHTKSKHPQAFAAIQECQIEIEASAATHIQLLPSTSTDPTAICIPIASTSTSTSSTTIIPATSEPSIPQSSDIFKFKTAAANTKLTQYFSKPLSAKKTDQLNKTLVKLFVKNYLAFQLIESPELKEFIKELNPGYQLPSRKTLSNALMTNVYLQIKEKVKIELSQAMYVCITTDGWTSKPNENYLAVILISNALKKKCTNFLMMTRPATVTQMTEVLIHEINSRFAGVEENNILAESTILDPRFKKYGFTNEFAYGRACANLKSQAGRIVIDAQHPTIPEPTNSSPPSKRKRSIWDEFDEQVGDILKNINPTAGGIIEVDKYLEEPLLPRSQDPAKWWFSKKEAYPRLYKLFLKRLCIVATSVPSERIFSKAGQVIVDRRNRLSGKKVSQILFLNFNM</sequence>
<dbReference type="RefSeq" id="XP_022818895.1">
    <property type="nucleotide sequence ID" value="XM_022963127.1"/>
</dbReference>
<keyword evidence="11" id="KW-1185">Reference proteome</keyword>
<name>A0A9J7IN25_SPOLT</name>
<dbReference type="Proteomes" id="UP000301870">
    <property type="component" value="Chromosome 13"/>
</dbReference>
<protein>
    <submittedName>
        <fullName evidence="12 13">Zinc finger BED domain-containing protein 1-like</fullName>
    </submittedName>
</protein>
<dbReference type="GO" id="GO:0003677">
    <property type="term" value="F:DNA binding"/>
    <property type="evidence" value="ECO:0007669"/>
    <property type="project" value="UniProtKB-KW"/>
</dbReference>
<evidence type="ECO:0000259" key="10">
    <source>
        <dbReference type="PROSITE" id="PS50808"/>
    </source>
</evidence>
<dbReference type="KEGG" id="sliu:111351288"/>
<accession>A0A9J7IN25</accession>
<comment type="subcellular location">
    <subcellularLocation>
        <location evidence="1">Nucleus</location>
    </subcellularLocation>
</comment>
<evidence type="ECO:0000256" key="9">
    <source>
        <dbReference type="PROSITE-ProRule" id="PRU00027"/>
    </source>
</evidence>
<keyword evidence="4" id="KW-0862">Zinc</keyword>
<organism evidence="11 13">
    <name type="scientific">Spodoptera litura</name>
    <name type="common">Asian cotton leafworm</name>
    <dbReference type="NCBI Taxonomy" id="69820"/>
    <lineage>
        <taxon>Eukaryota</taxon>
        <taxon>Metazoa</taxon>
        <taxon>Ecdysozoa</taxon>
        <taxon>Arthropoda</taxon>
        <taxon>Hexapoda</taxon>
        <taxon>Insecta</taxon>
        <taxon>Pterygota</taxon>
        <taxon>Neoptera</taxon>
        <taxon>Endopterygota</taxon>
        <taxon>Lepidoptera</taxon>
        <taxon>Glossata</taxon>
        <taxon>Ditrysia</taxon>
        <taxon>Noctuoidea</taxon>
        <taxon>Noctuidae</taxon>
        <taxon>Amphipyrinae</taxon>
        <taxon>Spodoptera</taxon>
    </lineage>
</organism>
<evidence type="ECO:0000256" key="7">
    <source>
        <dbReference type="ARBA" id="ARBA00023163"/>
    </source>
</evidence>
<dbReference type="GO" id="GO:0005634">
    <property type="term" value="C:nucleus"/>
    <property type="evidence" value="ECO:0007669"/>
    <property type="project" value="UniProtKB-SubCell"/>
</dbReference>
<dbReference type="InterPro" id="IPR008906">
    <property type="entry name" value="HATC_C_dom"/>
</dbReference>
<evidence type="ECO:0000313" key="13">
    <source>
        <dbReference type="RefSeq" id="XP_022818895.1"/>
    </source>
</evidence>
<keyword evidence="8" id="KW-0539">Nucleus</keyword>
<evidence type="ECO:0000256" key="3">
    <source>
        <dbReference type="ARBA" id="ARBA00022771"/>
    </source>
</evidence>
<dbReference type="KEGG" id="sliu:111360448"/>
<reference evidence="12 13" key="1">
    <citation type="submission" date="2025-04" db="UniProtKB">
        <authorList>
            <consortium name="RefSeq"/>
        </authorList>
    </citation>
    <scope>IDENTIFICATION</scope>
    <source>
        <strain evidence="12 13">Ishihara</strain>
        <tissue evidence="12 13">Whole body</tissue>
    </source>
</reference>
<dbReference type="SUPFAM" id="SSF57667">
    <property type="entry name" value="beta-beta-alpha zinc fingers"/>
    <property type="match status" value="1"/>
</dbReference>
<evidence type="ECO:0000313" key="14">
    <source>
        <dbReference type="RefSeq" id="XP_022832159.1"/>
    </source>
</evidence>
<dbReference type="PANTHER" id="PTHR46481">
    <property type="entry name" value="ZINC FINGER BED DOMAIN-CONTAINING PROTEIN 4"/>
    <property type="match status" value="1"/>
</dbReference>